<accession>A0ABS4BEC7</accession>
<dbReference type="PRINTS" id="PR00463">
    <property type="entry name" value="EP450I"/>
</dbReference>
<dbReference type="InterPro" id="IPR050121">
    <property type="entry name" value="Cytochrome_P450_monoxygenase"/>
</dbReference>
<proteinExistence type="inferred from homology"/>
<evidence type="ECO:0000256" key="3">
    <source>
        <dbReference type="RuleBase" id="RU000461"/>
    </source>
</evidence>
<evidence type="ECO:0000313" key="5">
    <source>
        <dbReference type="Proteomes" id="UP000678276"/>
    </source>
</evidence>
<evidence type="ECO:0000256" key="1">
    <source>
        <dbReference type="ARBA" id="ARBA00001971"/>
    </source>
</evidence>
<evidence type="ECO:0000313" key="4">
    <source>
        <dbReference type="EMBL" id="MBP0614526.1"/>
    </source>
</evidence>
<keyword evidence="3" id="KW-0560">Oxidoreductase</keyword>
<dbReference type="Gene3D" id="1.10.630.10">
    <property type="entry name" value="Cytochrome P450"/>
    <property type="match status" value="1"/>
</dbReference>
<evidence type="ECO:0000256" key="2">
    <source>
        <dbReference type="ARBA" id="ARBA00010617"/>
    </source>
</evidence>
<comment type="cofactor">
    <cofactor evidence="1">
        <name>heme</name>
        <dbReference type="ChEBI" id="CHEBI:30413"/>
    </cofactor>
</comment>
<dbReference type="EMBL" id="JAGJCF010000001">
    <property type="protein sequence ID" value="MBP0614526.1"/>
    <property type="molecule type" value="Genomic_DNA"/>
</dbReference>
<protein>
    <submittedName>
        <fullName evidence="4">Cytochrome P450</fullName>
    </submittedName>
</protein>
<comment type="similarity">
    <text evidence="2 3">Belongs to the cytochrome P450 family.</text>
</comment>
<dbReference type="PANTHER" id="PTHR24305:SF166">
    <property type="entry name" value="CYTOCHROME P450 12A4, MITOCHONDRIAL-RELATED"/>
    <property type="match status" value="1"/>
</dbReference>
<keyword evidence="3" id="KW-0503">Monooxygenase</keyword>
<sequence>MDFEPVKLHAMPKGSGRLTFVRRLLANPATAAPAELFEARVFSPAFARKKLAYVADRDVLETIFIERPEDFPKGRIDERILRPIFGDGLLLAEPDDWRWKRRLTAPVFSPAAMKRFMPGIVAPFAETAQTFLAAKGEPVDVSEAMKSATLAVIDRLIFGARREIDPDRIMNHVDTYLAPTSWMVAYALFSLPQATPFPGRARQRRARIDSRAMLSDFVARRRAGDLSTDDLCNRLITASDPETGRALSDDDMVDMLLTLQSAGHETSANALAWAIHLLTRMQDVQERLIAEIDSVTAGEPVEPDHMPRLATVRAFVEETMRLFPPAPTLSRTVRAAERLGGLTLEAGASILVPVYLIHRHPAYWERPDVFDLDRFLAPPGGRPARTVYMPFGAGPKICVGAQLALTEMTAGIASLLQAVRFRKADGPEPRLLHRVTLRSAESLMAIAEPRRDGAAPELSRPATVPA</sequence>
<dbReference type="PROSITE" id="PS00086">
    <property type="entry name" value="CYTOCHROME_P450"/>
    <property type="match status" value="1"/>
</dbReference>
<dbReference type="Pfam" id="PF00067">
    <property type="entry name" value="p450"/>
    <property type="match status" value="1"/>
</dbReference>
<comment type="caution">
    <text evidence="4">The sequence shown here is derived from an EMBL/GenBank/DDBJ whole genome shotgun (WGS) entry which is preliminary data.</text>
</comment>
<keyword evidence="5" id="KW-1185">Reference proteome</keyword>
<dbReference type="PANTHER" id="PTHR24305">
    <property type="entry name" value="CYTOCHROME P450"/>
    <property type="match status" value="1"/>
</dbReference>
<dbReference type="InterPro" id="IPR001128">
    <property type="entry name" value="Cyt_P450"/>
</dbReference>
<reference evidence="4 5" key="1">
    <citation type="submission" date="2021-04" db="EMBL/GenBank/DDBJ databases">
        <title>Whole genome sequence of Jiella sp. KSK16Y-1.</title>
        <authorList>
            <person name="Tuo L."/>
        </authorList>
    </citation>
    <scope>NUCLEOTIDE SEQUENCE [LARGE SCALE GENOMIC DNA]</scope>
    <source>
        <strain evidence="4 5">KSK16Y-1</strain>
    </source>
</reference>
<keyword evidence="3" id="KW-0349">Heme</keyword>
<dbReference type="SUPFAM" id="SSF48264">
    <property type="entry name" value="Cytochrome P450"/>
    <property type="match status" value="1"/>
</dbReference>
<dbReference type="InterPro" id="IPR002401">
    <property type="entry name" value="Cyt_P450_E_grp-I"/>
</dbReference>
<name>A0ABS4BEC7_9HYPH</name>
<organism evidence="4 5">
    <name type="scientific">Jiella mangrovi</name>
    <dbReference type="NCBI Taxonomy" id="2821407"/>
    <lineage>
        <taxon>Bacteria</taxon>
        <taxon>Pseudomonadati</taxon>
        <taxon>Pseudomonadota</taxon>
        <taxon>Alphaproteobacteria</taxon>
        <taxon>Hyphomicrobiales</taxon>
        <taxon>Aurantimonadaceae</taxon>
        <taxon>Jiella</taxon>
    </lineage>
</organism>
<keyword evidence="3" id="KW-0479">Metal-binding</keyword>
<dbReference type="Proteomes" id="UP000678276">
    <property type="component" value="Unassembled WGS sequence"/>
</dbReference>
<dbReference type="InterPro" id="IPR036396">
    <property type="entry name" value="Cyt_P450_sf"/>
</dbReference>
<dbReference type="PRINTS" id="PR00385">
    <property type="entry name" value="P450"/>
</dbReference>
<dbReference type="InterPro" id="IPR017972">
    <property type="entry name" value="Cyt_P450_CS"/>
</dbReference>
<keyword evidence="3" id="KW-0408">Iron</keyword>
<gene>
    <name evidence="4" type="ORF">J6595_02925</name>
</gene>